<evidence type="ECO:0000256" key="7">
    <source>
        <dbReference type="ARBA" id="ARBA00022927"/>
    </source>
</evidence>
<dbReference type="PANTHER" id="PTHR33446">
    <property type="entry name" value="PROTEIN TONB-RELATED"/>
    <property type="match status" value="1"/>
</dbReference>
<dbReference type="InterPro" id="IPR037682">
    <property type="entry name" value="TonB_C"/>
</dbReference>
<evidence type="ECO:0000256" key="6">
    <source>
        <dbReference type="ARBA" id="ARBA00022692"/>
    </source>
</evidence>
<keyword evidence="6 10" id="KW-0812">Transmembrane</keyword>
<gene>
    <name evidence="13" type="ORF">F6R98_03980</name>
</gene>
<evidence type="ECO:0000256" key="10">
    <source>
        <dbReference type="RuleBase" id="RU362123"/>
    </source>
</evidence>
<organism evidence="13 14">
    <name type="scientific">Candidatus Methylospira mobilis</name>
    <dbReference type="NCBI Taxonomy" id="1808979"/>
    <lineage>
        <taxon>Bacteria</taxon>
        <taxon>Pseudomonadati</taxon>
        <taxon>Pseudomonadota</taxon>
        <taxon>Gammaproteobacteria</taxon>
        <taxon>Methylococcales</taxon>
        <taxon>Methylococcaceae</taxon>
        <taxon>Candidatus Methylospira</taxon>
    </lineage>
</organism>
<evidence type="ECO:0000256" key="9">
    <source>
        <dbReference type="ARBA" id="ARBA00023136"/>
    </source>
</evidence>
<dbReference type="GO" id="GO:0098797">
    <property type="term" value="C:plasma membrane protein complex"/>
    <property type="evidence" value="ECO:0007669"/>
    <property type="project" value="TreeGrafter"/>
</dbReference>
<comment type="function">
    <text evidence="10">Interacts with outer membrane receptor proteins that carry out high-affinity binding and energy dependent uptake into the periplasmic space of specific substrates. It could act to transduce energy from the cytoplasmic membrane to specific energy-requiring processes in the outer membrane, resulting in the release into the periplasm of ligands bound by these outer membrane proteins.</text>
</comment>
<feature type="compositionally biased region" description="Pro residues" evidence="11">
    <location>
        <begin position="68"/>
        <end position="80"/>
    </location>
</feature>
<comment type="subcellular location">
    <subcellularLocation>
        <location evidence="1 10">Cell inner membrane</location>
        <topology evidence="1 10">Single-pass membrane protein</topology>
        <orientation evidence="1 10">Periplasmic side</orientation>
    </subcellularLocation>
</comment>
<feature type="compositionally biased region" description="Pro residues" evidence="11">
    <location>
        <begin position="99"/>
        <end position="111"/>
    </location>
</feature>
<keyword evidence="5 10" id="KW-0997">Cell inner membrane</keyword>
<dbReference type="PROSITE" id="PS52015">
    <property type="entry name" value="TONB_CTD"/>
    <property type="match status" value="1"/>
</dbReference>
<keyword evidence="4 10" id="KW-1003">Cell membrane</keyword>
<keyword evidence="8 10" id="KW-1133">Transmembrane helix</keyword>
<evidence type="ECO:0000256" key="5">
    <source>
        <dbReference type="ARBA" id="ARBA00022519"/>
    </source>
</evidence>
<evidence type="ECO:0000313" key="13">
    <source>
        <dbReference type="EMBL" id="QFY41894.1"/>
    </source>
</evidence>
<dbReference type="Pfam" id="PF03544">
    <property type="entry name" value="TonB_C"/>
    <property type="match status" value="1"/>
</dbReference>
<dbReference type="GO" id="GO:0015891">
    <property type="term" value="P:siderophore transport"/>
    <property type="evidence" value="ECO:0007669"/>
    <property type="project" value="InterPro"/>
</dbReference>
<dbReference type="KEGG" id="mmob:F6R98_03980"/>
<evidence type="ECO:0000256" key="3">
    <source>
        <dbReference type="ARBA" id="ARBA00022448"/>
    </source>
</evidence>
<dbReference type="SUPFAM" id="SSF74653">
    <property type="entry name" value="TolA/TonB C-terminal domain"/>
    <property type="match status" value="1"/>
</dbReference>
<dbReference type="GO" id="GO:0030288">
    <property type="term" value="C:outer membrane-bounded periplasmic space"/>
    <property type="evidence" value="ECO:0007669"/>
    <property type="project" value="InterPro"/>
</dbReference>
<dbReference type="InParanoid" id="A0A5Q0BIB4"/>
<evidence type="ECO:0000256" key="2">
    <source>
        <dbReference type="ARBA" id="ARBA00006555"/>
    </source>
</evidence>
<feature type="region of interest" description="Disordered" evidence="11">
    <location>
        <begin position="61"/>
        <end position="142"/>
    </location>
</feature>
<keyword evidence="3 10" id="KW-0813">Transport</keyword>
<dbReference type="GO" id="GO:0055085">
    <property type="term" value="P:transmembrane transport"/>
    <property type="evidence" value="ECO:0007669"/>
    <property type="project" value="InterPro"/>
</dbReference>
<dbReference type="AlphaFoldDB" id="A0A5Q0BIB4"/>
<name>A0A5Q0BIB4_9GAMM</name>
<evidence type="ECO:0000313" key="14">
    <source>
        <dbReference type="Proteomes" id="UP000325755"/>
    </source>
</evidence>
<sequence>MITNRSAFPSRGWLNPIVGLTVSVLLHGLFWLAWTFMPHPEPKETPAQVITVSLTSAAPQAAAAAPAAPAPVAPPPPPPKPKPEPKKIEKAKTPKPKPRPVVQPEPEPEPQQPQHETAVAPPSASSAPAHTDSAAATAATQHAHDAASAYSAASYKGAGLHNPPTRYPRLALERHWEGAVRLKVEVLPNGVAGEVKILQSSGHDLLDESALEHVKTLWHFEPAHRGAQAVASWVVIPIEFKIHTKD</sequence>
<dbReference type="GO" id="GO:0015031">
    <property type="term" value="P:protein transport"/>
    <property type="evidence" value="ECO:0007669"/>
    <property type="project" value="UniProtKB-UniRule"/>
</dbReference>
<dbReference type="InterPro" id="IPR003538">
    <property type="entry name" value="TonB"/>
</dbReference>
<evidence type="ECO:0000256" key="4">
    <source>
        <dbReference type="ARBA" id="ARBA00022475"/>
    </source>
</evidence>
<feature type="compositionally biased region" description="Low complexity" evidence="11">
    <location>
        <begin position="120"/>
        <end position="142"/>
    </location>
</feature>
<dbReference type="InterPro" id="IPR051045">
    <property type="entry name" value="TonB-dependent_transducer"/>
</dbReference>
<dbReference type="PRINTS" id="PR01374">
    <property type="entry name" value="TONBPROTEIN"/>
</dbReference>
<reference evidence="13 14" key="1">
    <citation type="submission" date="2019-09" db="EMBL/GenBank/DDBJ databases">
        <title>Ecophysiology of the spiral-shaped methanotroph Methylospira mobilis as revealed by the complete genome sequence.</title>
        <authorList>
            <person name="Oshkin I.Y."/>
            <person name="Dedysh S.N."/>
            <person name="Miroshnikov K."/>
            <person name="Danilova O.V."/>
            <person name="Hakobyan A."/>
            <person name="Liesack W."/>
        </authorList>
    </citation>
    <scope>NUCLEOTIDE SEQUENCE [LARGE SCALE GENOMIC DNA]</scope>
    <source>
        <strain evidence="13 14">Shm1</strain>
    </source>
</reference>
<keyword evidence="14" id="KW-1185">Reference proteome</keyword>
<dbReference type="EMBL" id="CP044205">
    <property type="protein sequence ID" value="QFY41894.1"/>
    <property type="molecule type" value="Genomic_DNA"/>
</dbReference>
<feature type="compositionally biased region" description="Basic and acidic residues" evidence="11">
    <location>
        <begin position="81"/>
        <end position="92"/>
    </location>
</feature>
<dbReference type="OrthoDB" id="9792439at2"/>
<dbReference type="NCBIfam" id="TIGR01352">
    <property type="entry name" value="tonB_Cterm"/>
    <property type="match status" value="1"/>
</dbReference>
<dbReference type="RefSeq" id="WP_153247878.1">
    <property type="nucleotide sequence ID" value="NZ_CP044205.1"/>
</dbReference>
<keyword evidence="9 10" id="KW-0472">Membrane</keyword>
<proteinExistence type="inferred from homology"/>
<comment type="similarity">
    <text evidence="2 10">Belongs to the TonB family.</text>
</comment>
<keyword evidence="7 10" id="KW-0653">Protein transport</keyword>
<keyword evidence="10" id="KW-0735">Signal-anchor</keyword>
<evidence type="ECO:0000256" key="8">
    <source>
        <dbReference type="ARBA" id="ARBA00022989"/>
    </source>
</evidence>
<evidence type="ECO:0000256" key="1">
    <source>
        <dbReference type="ARBA" id="ARBA00004383"/>
    </source>
</evidence>
<feature type="transmembrane region" description="Helical" evidence="10">
    <location>
        <begin position="12"/>
        <end position="34"/>
    </location>
</feature>
<evidence type="ECO:0000256" key="11">
    <source>
        <dbReference type="SAM" id="MobiDB-lite"/>
    </source>
</evidence>
<protein>
    <recommendedName>
        <fullName evidence="10">Protein TonB</fullName>
    </recommendedName>
</protein>
<feature type="domain" description="TonB C-terminal" evidence="12">
    <location>
        <begin position="152"/>
        <end position="246"/>
    </location>
</feature>
<accession>A0A5Q0BIB4</accession>
<dbReference type="Proteomes" id="UP000325755">
    <property type="component" value="Chromosome"/>
</dbReference>
<dbReference type="InterPro" id="IPR006260">
    <property type="entry name" value="TonB/TolA_C"/>
</dbReference>
<evidence type="ECO:0000259" key="12">
    <source>
        <dbReference type="PROSITE" id="PS52015"/>
    </source>
</evidence>
<dbReference type="PANTHER" id="PTHR33446:SF2">
    <property type="entry name" value="PROTEIN TONB"/>
    <property type="match status" value="1"/>
</dbReference>
<dbReference type="Gene3D" id="3.30.1150.10">
    <property type="match status" value="1"/>
</dbReference>
<dbReference type="GO" id="GO:0031992">
    <property type="term" value="F:energy transducer activity"/>
    <property type="evidence" value="ECO:0007669"/>
    <property type="project" value="InterPro"/>
</dbReference>